<dbReference type="AlphaFoldDB" id="A0A4R1B6U6"/>
<dbReference type="Proteomes" id="UP000293846">
    <property type="component" value="Unassembled WGS sequence"/>
</dbReference>
<dbReference type="OrthoDB" id="2888631at2"/>
<dbReference type="EMBL" id="SJTH01000002">
    <property type="protein sequence ID" value="TCJ06142.1"/>
    <property type="molecule type" value="Genomic_DNA"/>
</dbReference>
<feature type="transmembrane region" description="Helical" evidence="1">
    <location>
        <begin position="79"/>
        <end position="100"/>
    </location>
</feature>
<organism evidence="2 3">
    <name type="scientific">Cytobacillus praedii</name>
    <dbReference type="NCBI Taxonomy" id="1742358"/>
    <lineage>
        <taxon>Bacteria</taxon>
        <taxon>Bacillati</taxon>
        <taxon>Bacillota</taxon>
        <taxon>Bacilli</taxon>
        <taxon>Bacillales</taxon>
        <taxon>Bacillaceae</taxon>
        <taxon>Cytobacillus</taxon>
    </lineage>
</organism>
<name>A0A4R1B6U6_9BACI</name>
<comment type="caution">
    <text evidence="2">The sequence shown here is derived from an EMBL/GenBank/DDBJ whole genome shotgun (WGS) entry which is preliminary data.</text>
</comment>
<keyword evidence="1" id="KW-0812">Transmembrane</keyword>
<proteinExistence type="predicted"/>
<dbReference type="RefSeq" id="WP_131235923.1">
    <property type="nucleotide sequence ID" value="NZ_CP183326.1"/>
</dbReference>
<keyword evidence="1" id="KW-1133">Transmembrane helix</keyword>
<keyword evidence="3" id="KW-1185">Reference proteome</keyword>
<evidence type="ECO:0000313" key="2">
    <source>
        <dbReference type="EMBL" id="TCJ06142.1"/>
    </source>
</evidence>
<accession>A0A4R1B6U6</accession>
<evidence type="ECO:0000313" key="3">
    <source>
        <dbReference type="Proteomes" id="UP000293846"/>
    </source>
</evidence>
<protein>
    <submittedName>
        <fullName evidence="2">Uncharacterized protein</fullName>
    </submittedName>
</protein>
<evidence type="ECO:0000256" key="1">
    <source>
        <dbReference type="SAM" id="Phobius"/>
    </source>
</evidence>
<sequence>MLKTRLIITGIFSLGITLLSPFVFYSYFETQPQILNQQLSFGGPFPYAEQTVSLPSGKNHYPLEIKFESPFERKTEFKIIPFIFSFVCFYLLIFAIYSIIARFFKGKAIKEPL</sequence>
<reference evidence="2 3" key="1">
    <citation type="submission" date="2019-03" db="EMBL/GenBank/DDBJ databases">
        <authorList>
            <person name="Jensen L."/>
            <person name="Storgaard J."/>
            <person name="Sulaj E."/>
            <person name="Schramm A."/>
            <person name="Marshall I.P.G."/>
        </authorList>
    </citation>
    <scope>NUCLEOTIDE SEQUENCE [LARGE SCALE GENOMIC DNA]</scope>
    <source>
        <strain evidence="2 3">2017H2G3</strain>
    </source>
</reference>
<gene>
    <name evidence="2" type="ORF">E0Y62_02590</name>
</gene>
<feature type="transmembrane region" description="Helical" evidence="1">
    <location>
        <begin position="7"/>
        <end position="28"/>
    </location>
</feature>
<keyword evidence="1" id="KW-0472">Membrane</keyword>
<dbReference type="STRING" id="1742358.GCA_001439605_01432"/>